<sequence>MTSIILAIIAINILYVSLFTLRVILVIKGYRLLASLLSMGEVFIYLMGLKIVLDNLDKPANIAAYCVGWAMGVYLGGKIEVYLALGYTVLEVVIDSIESDLPEKIREQGYGVTTWIADGKDGKRLVLKILAKRNYEQRLRRLVTSLAPKAFIISYEPTQFNGGFLTPKGLNALPHMK</sequence>
<keyword evidence="4 6" id="KW-1133">Transmembrane helix</keyword>
<comment type="similarity">
    <text evidence="6">Belongs to the UPF0316 family.</text>
</comment>
<evidence type="ECO:0000256" key="6">
    <source>
        <dbReference type="HAMAP-Rule" id="MF_01515"/>
    </source>
</evidence>
<dbReference type="HAMAP" id="MF_01515">
    <property type="entry name" value="UPF0316"/>
    <property type="match status" value="1"/>
</dbReference>
<feature type="domain" description="DUF2179" evidence="7">
    <location>
        <begin position="110"/>
        <end position="162"/>
    </location>
</feature>
<evidence type="ECO:0000256" key="5">
    <source>
        <dbReference type="ARBA" id="ARBA00023136"/>
    </source>
</evidence>
<feature type="transmembrane region" description="Helical" evidence="6">
    <location>
        <begin position="32"/>
        <end position="53"/>
    </location>
</feature>
<name>A0ABW8IAK1_9BACI</name>
<dbReference type="RefSeq" id="WP_404316596.1">
    <property type="nucleotide sequence ID" value="NZ_JAUIYO010000005.1"/>
</dbReference>
<dbReference type="CDD" id="cd16381">
    <property type="entry name" value="YitT_C_like_1"/>
    <property type="match status" value="1"/>
</dbReference>
<dbReference type="PANTHER" id="PTHR40060">
    <property type="entry name" value="UPF0316 PROTEIN YEBE"/>
    <property type="match status" value="1"/>
</dbReference>
<feature type="transmembrane region" description="Helical" evidence="6">
    <location>
        <begin position="6"/>
        <end position="25"/>
    </location>
</feature>
<evidence type="ECO:0000313" key="10">
    <source>
        <dbReference type="Proteomes" id="UP001619911"/>
    </source>
</evidence>
<evidence type="ECO:0000256" key="2">
    <source>
        <dbReference type="ARBA" id="ARBA00022475"/>
    </source>
</evidence>
<dbReference type="InterPro" id="IPR019264">
    <property type="entry name" value="DUF2179"/>
</dbReference>
<reference evidence="9 10" key="1">
    <citation type="submission" date="2023-07" db="EMBL/GenBank/DDBJ databases">
        <title>Bacillus lucianemedeirus sp. nov, a new species isolated from an immunobiological production facility.</title>
        <authorList>
            <person name="Costa L.V."/>
            <person name="Miranda R.V.S.L."/>
            <person name="Brandao M.L.L."/>
            <person name="Reis C.M.F."/>
            <person name="Frazao A.M."/>
            <person name="Cruz F.V."/>
            <person name="Baio P.V.P."/>
            <person name="Veras J.F.C."/>
            <person name="Ramos J.N."/>
            <person name="Vieira V."/>
        </authorList>
    </citation>
    <scope>NUCLEOTIDE SEQUENCE [LARGE SCALE GENOMIC DNA]</scope>
    <source>
        <strain evidence="9 10">B190/17</strain>
    </source>
</reference>
<evidence type="ECO:0000313" key="9">
    <source>
        <dbReference type="EMBL" id="MFK2825739.1"/>
    </source>
</evidence>
<dbReference type="PANTHER" id="PTHR40060:SF1">
    <property type="entry name" value="UPF0316 PROTEIN YEBE"/>
    <property type="match status" value="1"/>
</dbReference>
<proteinExistence type="inferred from homology"/>
<protein>
    <recommendedName>
        <fullName evidence="6">UPF0316 protein QYG89_08655</fullName>
    </recommendedName>
</protein>
<dbReference type="InterPro" id="IPR044035">
    <property type="entry name" value="DUF5698"/>
</dbReference>
<dbReference type="InterPro" id="IPR022930">
    <property type="entry name" value="UPF0316"/>
</dbReference>
<comment type="caution">
    <text evidence="9">The sequence shown here is derived from an EMBL/GenBank/DDBJ whole genome shotgun (WGS) entry which is preliminary data.</text>
</comment>
<keyword evidence="10" id="KW-1185">Reference proteome</keyword>
<feature type="domain" description="DUF5698" evidence="8">
    <location>
        <begin position="20"/>
        <end position="76"/>
    </location>
</feature>
<organism evidence="9 10">
    <name type="scientific">Bacillus lumedeiriae</name>
    <dbReference type="NCBI Taxonomy" id="3058829"/>
    <lineage>
        <taxon>Bacteria</taxon>
        <taxon>Bacillati</taxon>
        <taxon>Bacillota</taxon>
        <taxon>Bacilli</taxon>
        <taxon>Bacillales</taxon>
        <taxon>Bacillaceae</taxon>
        <taxon>Bacillus</taxon>
    </lineage>
</organism>
<evidence type="ECO:0000256" key="1">
    <source>
        <dbReference type="ARBA" id="ARBA00004651"/>
    </source>
</evidence>
<dbReference type="Proteomes" id="UP001619911">
    <property type="component" value="Unassembled WGS sequence"/>
</dbReference>
<evidence type="ECO:0000259" key="7">
    <source>
        <dbReference type="Pfam" id="PF10035"/>
    </source>
</evidence>
<dbReference type="EMBL" id="JAUIYO010000005">
    <property type="protein sequence ID" value="MFK2825739.1"/>
    <property type="molecule type" value="Genomic_DNA"/>
</dbReference>
<keyword evidence="5 6" id="KW-0472">Membrane</keyword>
<accession>A0ABW8IAK1</accession>
<evidence type="ECO:0000256" key="4">
    <source>
        <dbReference type="ARBA" id="ARBA00022989"/>
    </source>
</evidence>
<comment type="subcellular location">
    <subcellularLocation>
        <location evidence="1 6">Cell membrane</location>
        <topology evidence="1 6">Multi-pass membrane protein</topology>
    </subcellularLocation>
</comment>
<dbReference type="Pfam" id="PF18955">
    <property type="entry name" value="DUF5698"/>
    <property type="match status" value="1"/>
</dbReference>
<evidence type="ECO:0000256" key="3">
    <source>
        <dbReference type="ARBA" id="ARBA00022692"/>
    </source>
</evidence>
<dbReference type="Pfam" id="PF10035">
    <property type="entry name" value="DUF2179"/>
    <property type="match status" value="1"/>
</dbReference>
<keyword evidence="2 6" id="KW-1003">Cell membrane</keyword>
<evidence type="ECO:0000259" key="8">
    <source>
        <dbReference type="Pfam" id="PF18955"/>
    </source>
</evidence>
<dbReference type="NCBIfam" id="NF003194">
    <property type="entry name" value="PRK04164.1-5"/>
    <property type="match status" value="1"/>
</dbReference>
<gene>
    <name evidence="9" type="ORF">QYG89_08655</name>
</gene>
<keyword evidence="3 6" id="KW-0812">Transmembrane</keyword>